<name>A0ACD4VJT5_9CAUL</name>
<proteinExistence type="predicted"/>
<keyword evidence="2" id="KW-1185">Reference proteome</keyword>
<dbReference type="EMBL" id="CP119180">
    <property type="protein sequence ID" value="WOB78199.1"/>
    <property type="molecule type" value="Genomic_DNA"/>
</dbReference>
<evidence type="ECO:0000313" key="2">
    <source>
        <dbReference type="Proteomes" id="UP001302493"/>
    </source>
</evidence>
<organism evidence="1 2">
    <name type="scientific">Brevundimonas nasdae</name>
    <dbReference type="NCBI Taxonomy" id="172043"/>
    <lineage>
        <taxon>Bacteria</taxon>
        <taxon>Pseudomonadati</taxon>
        <taxon>Pseudomonadota</taxon>
        <taxon>Alphaproteobacteria</taxon>
        <taxon>Caulobacterales</taxon>
        <taxon>Caulobacteraceae</taxon>
        <taxon>Brevundimonas</taxon>
    </lineage>
</organism>
<accession>A0ACD4VJT5</accession>
<gene>
    <name evidence="1" type="ORF">PZA08_12905</name>
</gene>
<sequence>MTHHRRFTDRASRLDPARRFAVCAPMLKDLFVTTLALSLIIGVRYLLVGVVTHGLLWGGAGRGRQLNHRPPAAKRIRAEVIASLIACPIYALPAAFVIELWKRGGTAIYDDIHAFPLWWLPASFIVYMLAHDAFYYWVHRGLHHPCIFLWAHAEHHRSRDPSAFASFAFDPAEAIATAWFLPALTLFIPIHWGVALALLTLMTATAVLNHAGREIWPASWLKRAPLRWMITATHHDAHHKRFNGNYGLYFQMWDRLASTEVSSRRGERPR</sequence>
<reference evidence="1" key="1">
    <citation type="submission" date="2023-03" db="EMBL/GenBank/DDBJ databases">
        <title>Genome sequence of Brevundimonas nasdae SJTX8.</title>
        <authorList>
            <person name="Liang R."/>
        </authorList>
    </citation>
    <scope>NUCLEOTIDE SEQUENCE</scope>
    <source>
        <strain evidence="1">X8</strain>
    </source>
</reference>
<protein>
    <submittedName>
        <fullName evidence="1">Sterol desaturase family protein</fullName>
    </submittedName>
</protein>
<evidence type="ECO:0000313" key="1">
    <source>
        <dbReference type="EMBL" id="WOB78199.1"/>
    </source>
</evidence>
<dbReference type="Proteomes" id="UP001302493">
    <property type="component" value="Chromosome"/>
</dbReference>